<evidence type="ECO:0000313" key="5">
    <source>
        <dbReference type="Proteomes" id="UP000249115"/>
    </source>
</evidence>
<accession>A0A2W7QV68</accession>
<organism evidence="3 5">
    <name type="scientific">Algoriphagus ratkowskyi</name>
    <dbReference type="NCBI Taxonomy" id="57028"/>
    <lineage>
        <taxon>Bacteria</taxon>
        <taxon>Pseudomonadati</taxon>
        <taxon>Bacteroidota</taxon>
        <taxon>Cytophagia</taxon>
        <taxon>Cytophagales</taxon>
        <taxon>Cyclobacteriaceae</taxon>
        <taxon>Algoriphagus</taxon>
    </lineage>
</organism>
<keyword evidence="2" id="KW-0472">Membrane</keyword>
<feature type="transmembrane region" description="Helical" evidence="2">
    <location>
        <begin position="1621"/>
        <end position="1640"/>
    </location>
</feature>
<dbReference type="Proteomes" id="UP000321927">
    <property type="component" value="Unassembled WGS sequence"/>
</dbReference>
<keyword evidence="6" id="KW-1185">Reference proteome</keyword>
<sequence length="1767" mass="192780">MEKDPIQSLLTEFFSQFLTGGSNEEKAIAEGIPLLTKALGHQTIDEFGGGFLNIKTEGNAGSKGMLRPDQSKIKVIEEAVIKNQENVAGKVEPPSKVFVRNVAVKTTQVKNSVPSWAAGAKVETTIGPLEKLDGSQVYLDVYQTQKLLSVYQQGNSAPVMLFKTKASQLLSQSGNQVNVGGKTYSMVAGSSVWIKASMFAADAPTNRYIGLIVKSGKIEFGVAPQLTEDKLTLLGTSSAQISLSLAQSQVLPDFDSKHGIDAFKAEVQTPKQVDFTFKNGSKIELAGCGAMEWTVYGRKSSFEFVPQKAIIYNTDISKIMIPYTCSARIFVPEQVESPMISLSASANIVSSWWAISAAELDISTPLAAAGCGGITQICDSGLKIMWKGLLEKKFSLKSPIIYVEASRLYIRDTKAHGLGAFQEVQHWKDKLNPSGTSISLSYLKDDNFLYFSSADDPSEILVTKANADIRVDRPIQVNGEPIRVRSKESVVIWSGSDEVSKVQLSDVNLIFDSRKADEKGNEFKPIAIALENALFTVSPANVAVINGDLTEDWIRITKSETIFSFGLIKYLPTLPDPYLANSKLLDRLMNTLGSKIDEIKTWLFCMISQDPKEKDSDEVRVDFSIGTPPTQTKNIKDTNLISKEMEKSPIVEVGVTQANLFNISLFASDEKISANLGNVSTKKIPADGSTVFRAKTNKKEPLPPYEEWLRPFTQPIESDYFSLIDVSSNANQLGISVGNSLVTGKARERGENESHIEQIGYQTLLIEGMEVFVPGSMARLFTMPQVAWEPVKNETPPAVQTPGDPPKGYNYYPNDGGPTRILNQHSGKVALAPKPLVDYTIHNYKNNKTPVIAAFTLSFGLKAFARLANNDSTESIKSKLENIRPKFPKQLQGGIHIRAIAGNHGKKGPKPDSRMFAGFTVQLNNILGENGNETGASTLAQSPTEIFNNEFFAKEANPNLLMTRGVPVKKIDFTGYGASVFSNWVSPSANFANTSQAKFDILLGRTAHEVVQVKSYIYPWAIRVVRTITLFRNSSGFVYREDSGWQPESDGTFDFTYEEEDGTIITPYNAIHPGTLRGLYNISNIREDGTIADYKSQLLDCKCVAVWFDADVAIENLIQGQIDGRTPAKKILGYVQIAPEGKPLPATNFKELLDLQGGSIGGEIDCVMNVNASGQLMRISRFEFSWGVKPSNNEPAFVGVVRGSVVLPNDGSWSMVKHEVGTGEVTPLPQHLPIPLIRIGTWVPGIVVTPQDIKHNLLRIANPSEILRDPNANTINYGYLQTTSTQKALFLTPSYLNTKSQLFSRTPPLFADAYRLMTGSGIFPNIGDGYVGFGKAVPLVEGVNKAGGVITAFATENTLDAGRNVFKLLEITKDLNKPSEALDRGFQLLAQKVEDGLPLAFNVPSLEEPIYLVNMKALKIYIEYKAKDSNSNSGPKLSKLNFNLNSFIEKSWESTVNNVSMVVDLDPYPRLMTIKGNFSAKKGKESGYSGGVDIPTALDGIPVPEIEFSDALKPVIELLQLLASLSTGGYKEMMKKGLEIAMSNSGEVWEYKFEATKEIPLIRFPPGVAYDSPQCPLRLEAGLSLGVYFNAALKVTTDLDQLLPTAGAFVQFKGGLEVMCMTVGGATIYAIGAVEVKIACDTKIGPSLMMKFGFGASLSVGLPVIGSVSVTFMVGCEMFLSDSIVEITAFMLFKGHASLAGGFVSITIYIEARGSVKRIDGPNPVSGQPDKGETLCKASMTFGLDICIAWVIDVSFEETWEETRQIA</sequence>
<dbReference type="RefSeq" id="WP_086502696.1">
    <property type="nucleotide sequence ID" value="NZ_MSSV01000019.1"/>
</dbReference>
<keyword evidence="2" id="KW-1133">Transmembrane helix</keyword>
<dbReference type="EMBL" id="VORV01000014">
    <property type="protein sequence ID" value="TXD76229.1"/>
    <property type="molecule type" value="Genomic_DNA"/>
</dbReference>
<dbReference type="OrthoDB" id="8444443at2"/>
<reference evidence="4 6" key="2">
    <citation type="submission" date="2019-08" db="EMBL/GenBank/DDBJ databases">
        <title>Genome of Algoriphagus ratkowskyi IC026.</title>
        <authorList>
            <person name="Bowman J.P."/>
        </authorList>
    </citation>
    <scope>NUCLEOTIDE SEQUENCE [LARGE SCALE GENOMIC DNA]</scope>
    <source>
        <strain evidence="4 6">IC026</strain>
    </source>
</reference>
<dbReference type="Proteomes" id="UP000249115">
    <property type="component" value="Unassembled WGS sequence"/>
</dbReference>
<evidence type="ECO:0000256" key="2">
    <source>
        <dbReference type="SAM" id="Phobius"/>
    </source>
</evidence>
<evidence type="ECO:0000313" key="6">
    <source>
        <dbReference type="Proteomes" id="UP000321927"/>
    </source>
</evidence>
<feature type="region of interest" description="Disordered" evidence="1">
    <location>
        <begin position="793"/>
        <end position="815"/>
    </location>
</feature>
<reference evidence="3 5" key="1">
    <citation type="submission" date="2018-06" db="EMBL/GenBank/DDBJ databases">
        <title>Genomic Encyclopedia of Archaeal and Bacterial Type Strains, Phase II (KMG-II): from individual species to whole genera.</title>
        <authorList>
            <person name="Goeker M."/>
        </authorList>
    </citation>
    <scope>NUCLEOTIDE SEQUENCE [LARGE SCALE GENOMIC DNA]</scope>
    <source>
        <strain evidence="3 5">DSM 22686</strain>
    </source>
</reference>
<protein>
    <submittedName>
        <fullName evidence="3">Uncharacterized protein</fullName>
    </submittedName>
</protein>
<dbReference type="EMBL" id="QKZU01000015">
    <property type="protein sequence ID" value="PZX52423.1"/>
    <property type="molecule type" value="Genomic_DNA"/>
</dbReference>
<evidence type="ECO:0000313" key="3">
    <source>
        <dbReference type="EMBL" id="PZX52423.1"/>
    </source>
</evidence>
<evidence type="ECO:0000256" key="1">
    <source>
        <dbReference type="SAM" id="MobiDB-lite"/>
    </source>
</evidence>
<name>A0A2W7QV68_9BACT</name>
<evidence type="ECO:0000313" key="4">
    <source>
        <dbReference type="EMBL" id="TXD76229.1"/>
    </source>
</evidence>
<feature type="transmembrane region" description="Helical" evidence="2">
    <location>
        <begin position="1687"/>
        <end position="1710"/>
    </location>
</feature>
<proteinExistence type="predicted"/>
<gene>
    <name evidence="4" type="ORF">ESW18_17520</name>
    <name evidence="3" type="ORF">LV84_03429</name>
</gene>
<feature type="transmembrane region" description="Helical" evidence="2">
    <location>
        <begin position="1652"/>
        <end position="1675"/>
    </location>
</feature>
<comment type="caution">
    <text evidence="3">The sequence shown here is derived from an EMBL/GenBank/DDBJ whole genome shotgun (WGS) entry which is preliminary data.</text>
</comment>
<keyword evidence="2" id="KW-0812">Transmembrane</keyword>